<keyword evidence="13" id="KW-1185">Reference proteome</keyword>
<evidence type="ECO:0000256" key="5">
    <source>
        <dbReference type="ARBA" id="ARBA00022833"/>
    </source>
</evidence>
<dbReference type="OMA" id="KESPCAT"/>
<protein>
    <recommendedName>
        <fullName evidence="11">C2H2-type domain-containing protein</fullName>
    </recommendedName>
</protein>
<dbReference type="Proteomes" id="UP000070544">
    <property type="component" value="Unassembled WGS sequence"/>
</dbReference>
<keyword evidence="3" id="KW-0677">Repeat</keyword>
<feature type="domain" description="C2H2-type" evidence="11">
    <location>
        <begin position="149"/>
        <end position="176"/>
    </location>
</feature>
<dbReference type="PANTHER" id="PTHR23235:SF120">
    <property type="entry name" value="KRUPPEL-LIKE FACTOR 15"/>
    <property type="match status" value="1"/>
</dbReference>
<dbReference type="Pfam" id="PF00096">
    <property type="entry name" value="zf-C2H2"/>
    <property type="match status" value="2"/>
</dbReference>
<dbReference type="STRING" id="1344416.A0A139AQH7"/>
<keyword evidence="6" id="KW-0805">Transcription regulation</keyword>
<dbReference type="EMBL" id="KQ965740">
    <property type="protein sequence ID" value="KXS18972.1"/>
    <property type="molecule type" value="Genomic_DNA"/>
</dbReference>
<comment type="subcellular location">
    <subcellularLocation>
        <location evidence="1">Nucleus</location>
    </subcellularLocation>
</comment>
<name>A0A139AQH7_GONPJ</name>
<dbReference type="GO" id="GO:0000978">
    <property type="term" value="F:RNA polymerase II cis-regulatory region sequence-specific DNA binding"/>
    <property type="evidence" value="ECO:0007669"/>
    <property type="project" value="TreeGrafter"/>
</dbReference>
<evidence type="ECO:0000256" key="9">
    <source>
        <dbReference type="PROSITE-ProRule" id="PRU00042"/>
    </source>
</evidence>
<dbReference type="SMART" id="SM00355">
    <property type="entry name" value="ZnF_C2H2"/>
    <property type="match status" value="3"/>
</dbReference>
<keyword evidence="4 9" id="KW-0863">Zinc-finger</keyword>
<feature type="domain" description="C2H2-type" evidence="11">
    <location>
        <begin position="177"/>
        <end position="204"/>
    </location>
</feature>
<keyword evidence="2" id="KW-0479">Metal-binding</keyword>
<keyword evidence="5" id="KW-0862">Zinc</keyword>
<dbReference type="GO" id="GO:0008270">
    <property type="term" value="F:zinc ion binding"/>
    <property type="evidence" value="ECO:0007669"/>
    <property type="project" value="UniProtKB-KW"/>
</dbReference>
<dbReference type="GO" id="GO:0005634">
    <property type="term" value="C:nucleus"/>
    <property type="evidence" value="ECO:0007669"/>
    <property type="project" value="UniProtKB-SubCell"/>
</dbReference>
<dbReference type="InterPro" id="IPR013087">
    <property type="entry name" value="Znf_C2H2_type"/>
</dbReference>
<proteinExistence type="predicted"/>
<dbReference type="AlphaFoldDB" id="A0A139AQH7"/>
<reference evidence="12 13" key="1">
    <citation type="journal article" date="2015" name="Genome Biol. Evol.">
        <title>Phylogenomic analyses indicate that early fungi evolved digesting cell walls of algal ancestors of land plants.</title>
        <authorList>
            <person name="Chang Y."/>
            <person name="Wang S."/>
            <person name="Sekimoto S."/>
            <person name="Aerts A.L."/>
            <person name="Choi C."/>
            <person name="Clum A."/>
            <person name="LaButti K.M."/>
            <person name="Lindquist E.A."/>
            <person name="Yee Ngan C."/>
            <person name="Ohm R.A."/>
            <person name="Salamov A.A."/>
            <person name="Grigoriev I.V."/>
            <person name="Spatafora J.W."/>
            <person name="Berbee M.L."/>
        </authorList>
    </citation>
    <scope>NUCLEOTIDE SEQUENCE [LARGE SCALE GENOMIC DNA]</scope>
    <source>
        <strain evidence="12 13">JEL478</strain>
    </source>
</reference>
<evidence type="ECO:0000256" key="4">
    <source>
        <dbReference type="ARBA" id="ARBA00022771"/>
    </source>
</evidence>
<dbReference type="PANTHER" id="PTHR23235">
    <property type="entry name" value="KRUEPPEL-LIKE TRANSCRIPTION FACTOR"/>
    <property type="match status" value="1"/>
</dbReference>
<evidence type="ECO:0000256" key="8">
    <source>
        <dbReference type="ARBA" id="ARBA00023242"/>
    </source>
</evidence>
<accession>A0A139AQH7</accession>
<feature type="domain" description="C2H2-type" evidence="11">
    <location>
        <begin position="119"/>
        <end position="148"/>
    </location>
</feature>
<dbReference type="FunFam" id="3.30.160.60:FF:000100">
    <property type="entry name" value="Zinc finger 45-like"/>
    <property type="match status" value="1"/>
</dbReference>
<evidence type="ECO:0000259" key="11">
    <source>
        <dbReference type="PROSITE" id="PS50157"/>
    </source>
</evidence>
<evidence type="ECO:0000256" key="6">
    <source>
        <dbReference type="ARBA" id="ARBA00023015"/>
    </source>
</evidence>
<evidence type="ECO:0000313" key="12">
    <source>
        <dbReference type="EMBL" id="KXS18972.1"/>
    </source>
</evidence>
<keyword evidence="8" id="KW-0539">Nucleus</keyword>
<keyword evidence="7" id="KW-0804">Transcription</keyword>
<dbReference type="Gene3D" id="3.30.160.60">
    <property type="entry name" value="Classic Zinc Finger"/>
    <property type="match status" value="3"/>
</dbReference>
<feature type="region of interest" description="Disordered" evidence="10">
    <location>
        <begin position="1"/>
        <end position="114"/>
    </location>
</feature>
<sequence>MTASGTSAGDSTWSSDPTTSVSLSAAGSPSLKPSAPSAEPPDSRPPVPVLRKARSTPVPTPSSSPPHDGGSSSTLRPPPASSIRPILIKRSPNARPEDADEGEARTGPHARKAGGGTLYGCPFEGCGKTFTRPYNLKSHYRSHTGERPFCCEYCTATFSRKHDLRRHEKLHSGIKPHRCEACGKDFARSDALGRHLKAEPGKESPCATRVKLLRQREAIMASVKGHAAGESGHGMMGGLVGVGETQWEFGWDGNGDEVGDMDLGEGGADIEMDE</sequence>
<dbReference type="FunFam" id="3.30.160.60:FF:000125">
    <property type="entry name" value="Putative zinc finger protein 143"/>
    <property type="match status" value="1"/>
</dbReference>
<dbReference type="GO" id="GO:0000981">
    <property type="term" value="F:DNA-binding transcription factor activity, RNA polymerase II-specific"/>
    <property type="evidence" value="ECO:0007669"/>
    <property type="project" value="TreeGrafter"/>
</dbReference>
<dbReference type="FunFam" id="3.30.160.60:FF:001289">
    <property type="entry name" value="Zinc finger protein 574"/>
    <property type="match status" value="1"/>
</dbReference>
<evidence type="ECO:0000256" key="7">
    <source>
        <dbReference type="ARBA" id="ARBA00023163"/>
    </source>
</evidence>
<evidence type="ECO:0000256" key="1">
    <source>
        <dbReference type="ARBA" id="ARBA00004123"/>
    </source>
</evidence>
<dbReference type="SUPFAM" id="SSF57667">
    <property type="entry name" value="beta-beta-alpha zinc fingers"/>
    <property type="match status" value="2"/>
</dbReference>
<evidence type="ECO:0000256" key="2">
    <source>
        <dbReference type="ARBA" id="ARBA00022723"/>
    </source>
</evidence>
<evidence type="ECO:0000256" key="10">
    <source>
        <dbReference type="SAM" id="MobiDB-lite"/>
    </source>
</evidence>
<dbReference type="PROSITE" id="PS50157">
    <property type="entry name" value="ZINC_FINGER_C2H2_2"/>
    <property type="match status" value="3"/>
</dbReference>
<dbReference type="Pfam" id="PF13894">
    <property type="entry name" value="zf-C2H2_4"/>
    <property type="match status" value="1"/>
</dbReference>
<organism evidence="12 13">
    <name type="scientific">Gonapodya prolifera (strain JEL478)</name>
    <name type="common">Monoblepharis prolifera</name>
    <dbReference type="NCBI Taxonomy" id="1344416"/>
    <lineage>
        <taxon>Eukaryota</taxon>
        <taxon>Fungi</taxon>
        <taxon>Fungi incertae sedis</taxon>
        <taxon>Chytridiomycota</taxon>
        <taxon>Chytridiomycota incertae sedis</taxon>
        <taxon>Monoblepharidomycetes</taxon>
        <taxon>Monoblepharidales</taxon>
        <taxon>Gonapodyaceae</taxon>
        <taxon>Gonapodya</taxon>
    </lineage>
</organism>
<evidence type="ECO:0000256" key="3">
    <source>
        <dbReference type="ARBA" id="ARBA00022737"/>
    </source>
</evidence>
<dbReference type="PROSITE" id="PS00028">
    <property type="entry name" value="ZINC_FINGER_C2H2_1"/>
    <property type="match status" value="2"/>
</dbReference>
<feature type="compositionally biased region" description="Low complexity" evidence="10">
    <location>
        <begin position="65"/>
        <end position="74"/>
    </location>
</feature>
<dbReference type="InterPro" id="IPR036236">
    <property type="entry name" value="Znf_C2H2_sf"/>
</dbReference>
<evidence type="ECO:0000313" key="13">
    <source>
        <dbReference type="Proteomes" id="UP000070544"/>
    </source>
</evidence>
<gene>
    <name evidence="12" type="ORF">M427DRAFT_95814</name>
</gene>
<dbReference type="OrthoDB" id="4748970at2759"/>
<feature type="compositionally biased region" description="Polar residues" evidence="10">
    <location>
        <begin position="1"/>
        <end position="27"/>
    </location>
</feature>